<accession>I1IYJ6</accession>
<protein>
    <recommendedName>
        <fullName evidence="3">RING-type domain-containing protein</fullName>
    </recommendedName>
</protein>
<feature type="compositionally biased region" description="Polar residues" evidence="2">
    <location>
        <begin position="112"/>
        <end position="127"/>
    </location>
</feature>
<dbReference type="SUPFAM" id="SSF57850">
    <property type="entry name" value="RING/U-box"/>
    <property type="match status" value="1"/>
</dbReference>
<dbReference type="InterPro" id="IPR001841">
    <property type="entry name" value="Znf_RING"/>
</dbReference>
<feature type="compositionally biased region" description="Basic residues" evidence="2">
    <location>
        <begin position="17"/>
        <end position="30"/>
    </location>
</feature>
<dbReference type="OMA" id="DDSHCHQ"/>
<organism evidence="5">
    <name type="scientific">Brachypodium distachyon</name>
    <name type="common">Purple false brome</name>
    <name type="synonym">Trachynia distachya</name>
    <dbReference type="NCBI Taxonomy" id="15368"/>
    <lineage>
        <taxon>Eukaryota</taxon>
        <taxon>Viridiplantae</taxon>
        <taxon>Streptophyta</taxon>
        <taxon>Embryophyta</taxon>
        <taxon>Tracheophyta</taxon>
        <taxon>Spermatophyta</taxon>
        <taxon>Magnoliopsida</taxon>
        <taxon>Liliopsida</taxon>
        <taxon>Poales</taxon>
        <taxon>Poaceae</taxon>
        <taxon>BOP clade</taxon>
        <taxon>Pooideae</taxon>
        <taxon>Stipodae</taxon>
        <taxon>Brachypodieae</taxon>
        <taxon>Brachypodium</taxon>
    </lineage>
</organism>
<keyword evidence="1" id="KW-0862">Zinc</keyword>
<keyword evidence="1" id="KW-0479">Metal-binding</keyword>
<dbReference type="CDD" id="cd16618">
    <property type="entry name" value="mRING-HC-C4C4_CNOT4"/>
    <property type="match status" value="1"/>
</dbReference>
<evidence type="ECO:0000259" key="3">
    <source>
        <dbReference type="PROSITE" id="PS50089"/>
    </source>
</evidence>
<dbReference type="PANTHER" id="PTHR12603">
    <property type="entry name" value="CCR4-NOT TRANSCRIPTION COMPLEX RELATED"/>
    <property type="match status" value="1"/>
</dbReference>
<reference evidence="5" key="3">
    <citation type="submission" date="2018-08" db="UniProtKB">
        <authorList>
            <consortium name="EnsemblPlants"/>
        </authorList>
    </citation>
    <scope>IDENTIFICATION</scope>
    <source>
        <strain evidence="5">cv. Bd21</strain>
    </source>
</reference>
<sequence>MGYDDAHSHASAAARDAKKKRGKSSAKLKQCKLDARREQWLSQVKDGKETKAAASPAGGGSNAGSPILASPHPPLPRRRVDTRSRGGAPEEAGATVQEVGSSDLDSPMHSPGSDNSRGGGCTQRNRCSSNGGGPSLSSVSSLWSSSRSVSDAEDDDTGSGPEEENGVLDDWEAVADALSVDDNSHRHQCSGAIVVPAATSDSTPSANAAKRKDPICSNTRAWTPDDMFRPQSLPSISKQASFPANIGNCWVGMGAAQQSVLSLPLSCPICYEDLDPTDSSFLPCPCGFHLCLFCHKRILEADERCPGCRKQYNAVPAGGVKAPAVGIGREMANGVPLRLSRSCSMGPRY</sequence>
<dbReference type="STRING" id="15368.I1IYJ6"/>
<gene>
    <name evidence="5" type="primary">LOC100826612</name>
    <name evidence="4" type="ORF">BRADI_5g12600v3</name>
</gene>
<dbReference type="FunFam" id="3.30.40.10:FF:000383">
    <property type="entry name" value="RING/U-box superfamily protein"/>
    <property type="match status" value="1"/>
</dbReference>
<feature type="domain" description="RING-type" evidence="3">
    <location>
        <begin position="267"/>
        <end position="309"/>
    </location>
</feature>
<evidence type="ECO:0000256" key="1">
    <source>
        <dbReference type="PROSITE-ProRule" id="PRU00175"/>
    </source>
</evidence>
<name>I1IYJ6_BRADI</name>
<feature type="region of interest" description="Disordered" evidence="2">
    <location>
        <begin position="1"/>
        <end position="169"/>
    </location>
</feature>
<evidence type="ECO:0000313" key="4">
    <source>
        <dbReference type="EMBL" id="KQJ83008.1"/>
    </source>
</evidence>
<dbReference type="GO" id="GO:0030014">
    <property type="term" value="C:CCR4-NOT complex"/>
    <property type="evidence" value="ECO:0000318"/>
    <property type="project" value="GO_Central"/>
</dbReference>
<dbReference type="eggNOG" id="KOG2068">
    <property type="taxonomic scope" value="Eukaryota"/>
</dbReference>
<dbReference type="GO" id="GO:0016567">
    <property type="term" value="P:protein ubiquitination"/>
    <property type="evidence" value="ECO:0000318"/>
    <property type="project" value="GO_Central"/>
</dbReference>
<dbReference type="Gene3D" id="3.30.40.10">
    <property type="entry name" value="Zinc/RING finger domain, C3HC4 (zinc finger)"/>
    <property type="match status" value="1"/>
</dbReference>
<dbReference type="HOGENOM" id="CLU_052254_0_0_1"/>
<reference evidence="4" key="2">
    <citation type="submission" date="2017-06" db="EMBL/GenBank/DDBJ databases">
        <title>WGS assembly of Brachypodium distachyon.</title>
        <authorList>
            <consortium name="The International Brachypodium Initiative"/>
            <person name="Lucas S."/>
            <person name="Harmon-Smith M."/>
            <person name="Lail K."/>
            <person name="Tice H."/>
            <person name="Grimwood J."/>
            <person name="Bruce D."/>
            <person name="Barry K."/>
            <person name="Shu S."/>
            <person name="Lindquist E."/>
            <person name="Wang M."/>
            <person name="Pitluck S."/>
            <person name="Vogel J.P."/>
            <person name="Garvin D.F."/>
            <person name="Mockler T.C."/>
            <person name="Schmutz J."/>
            <person name="Rokhsar D."/>
            <person name="Bevan M.W."/>
        </authorList>
    </citation>
    <scope>NUCLEOTIDE SEQUENCE</scope>
    <source>
        <strain evidence="4">Bd21</strain>
    </source>
</reference>
<dbReference type="GeneID" id="100826612"/>
<reference evidence="4 5" key="1">
    <citation type="journal article" date="2010" name="Nature">
        <title>Genome sequencing and analysis of the model grass Brachypodium distachyon.</title>
        <authorList>
            <consortium name="International Brachypodium Initiative"/>
        </authorList>
    </citation>
    <scope>NUCLEOTIDE SEQUENCE [LARGE SCALE GENOMIC DNA]</scope>
    <source>
        <strain evidence="4">Bd21</strain>
        <strain evidence="5">cv. Bd21</strain>
    </source>
</reference>
<evidence type="ECO:0000313" key="5">
    <source>
        <dbReference type="EnsemblPlants" id="KQJ83008"/>
    </source>
</evidence>
<dbReference type="RefSeq" id="XP_003579918.1">
    <property type="nucleotide sequence ID" value="XM_003579870.4"/>
</dbReference>
<dbReference type="InterPro" id="IPR039780">
    <property type="entry name" value="Mot2"/>
</dbReference>
<dbReference type="KEGG" id="bdi:100826612"/>
<dbReference type="Pfam" id="PF14570">
    <property type="entry name" value="zf-RING_4"/>
    <property type="match status" value="1"/>
</dbReference>
<feature type="compositionally biased region" description="Acidic residues" evidence="2">
    <location>
        <begin position="151"/>
        <end position="169"/>
    </location>
</feature>
<dbReference type="GO" id="GO:0004842">
    <property type="term" value="F:ubiquitin-protein transferase activity"/>
    <property type="evidence" value="ECO:0000318"/>
    <property type="project" value="GO_Central"/>
</dbReference>
<dbReference type="OrthoDB" id="1923159at2759"/>
<evidence type="ECO:0000256" key="2">
    <source>
        <dbReference type="SAM" id="MobiDB-lite"/>
    </source>
</evidence>
<feature type="compositionally biased region" description="Basic and acidic residues" evidence="2">
    <location>
        <begin position="31"/>
        <end position="51"/>
    </location>
</feature>
<dbReference type="Proteomes" id="UP000008810">
    <property type="component" value="Chromosome 5"/>
</dbReference>
<dbReference type="EnsemblPlants" id="KQJ83008">
    <property type="protein sequence ID" value="KQJ83008"/>
    <property type="gene ID" value="BRADI_5g12600v3"/>
</dbReference>
<dbReference type="EMBL" id="CM000884">
    <property type="protein sequence ID" value="KQJ83008.1"/>
    <property type="molecule type" value="Genomic_DNA"/>
</dbReference>
<evidence type="ECO:0000313" key="6">
    <source>
        <dbReference type="Proteomes" id="UP000008810"/>
    </source>
</evidence>
<dbReference type="PROSITE" id="PS50089">
    <property type="entry name" value="ZF_RING_2"/>
    <property type="match status" value="1"/>
</dbReference>
<keyword evidence="1" id="KW-0863">Zinc-finger</keyword>
<dbReference type="PANTHER" id="PTHR12603:SF0">
    <property type="entry name" value="CCR4-NOT TRANSCRIPTION COMPLEX SUBUNIT 4"/>
    <property type="match status" value="1"/>
</dbReference>
<feature type="compositionally biased region" description="Low complexity" evidence="2">
    <location>
        <begin position="135"/>
        <end position="149"/>
    </location>
</feature>
<dbReference type="InterPro" id="IPR039515">
    <property type="entry name" value="NOT4_mRING-HC-C4C4"/>
</dbReference>
<keyword evidence="6" id="KW-1185">Reference proteome</keyword>
<dbReference type="Gramene" id="KQJ83008">
    <property type="protein sequence ID" value="KQJ83008"/>
    <property type="gene ID" value="BRADI_5g12600v3"/>
</dbReference>
<dbReference type="InterPro" id="IPR013083">
    <property type="entry name" value="Znf_RING/FYVE/PHD"/>
</dbReference>
<dbReference type="GO" id="GO:0008270">
    <property type="term" value="F:zinc ion binding"/>
    <property type="evidence" value="ECO:0007669"/>
    <property type="project" value="UniProtKB-KW"/>
</dbReference>
<proteinExistence type="predicted"/>
<dbReference type="AlphaFoldDB" id="I1IYJ6"/>